<dbReference type="GO" id="GO:0009401">
    <property type="term" value="P:phosphoenolpyruvate-dependent sugar phosphotransferase system"/>
    <property type="evidence" value="ECO:0007669"/>
    <property type="project" value="UniProtKB-KW"/>
</dbReference>
<protein>
    <submittedName>
        <fullName evidence="8">PTS system, Lactose/Cellobiose specific IIB subunit</fullName>
    </submittedName>
</protein>
<dbReference type="Gene3D" id="3.40.50.2300">
    <property type="match status" value="1"/>
</dbReference>
<reference evidence="8 9" key="1">
    <citation type="submission" date="2016-11" db="EMBL/GenBank/DDBJ databases">
        <authorList>
            <person name="Jaros S."/>
            <person name="Januszkiewicz K."/>
            <person name="Wedrychowicz H."/>
        </authorList>
    </citation>
    <scope>NUCLEOTIDE SEQUENCE [LARGE SCALE GENOMIC DNA]</scope>
    <source>
        <strain evidence="8 9">DSM 8605</strain>
    </source>
</reference>
<dbReference type="InterPro" id="IPR003501">
    <property type="entry name" value="PTS_EIIB_2/3"/>
</dbReference>
<evidence type="ECO:0000256" key="6">
    <source>
        <dbReference type="ARBA" id="ARBA00022683"/>
    </source>
</evidence>
<organism evidence="8 9">
    <name type="scientific">Clostridium grantii DSM 8605</name>
    <dbReference type="NCBI Taxonomy" id="1121316"/>
    <lineage>
        <taxon>Bacteria</taxon>
        <taxon>Bacillati</taxon>
        <taxon>Bacillota</taxon>
        <taxon>Clostridia</taxon>
        <taxon>Eubacteriales</taxon>
        <taxon>Clostridiaceae</taxon>
        <taxon>Clostridium</taxon>
    </lineage>
</organism>
<accession>A0A1M5Y7R6</accession>
<evidence type="ECO:0000256" key="4">
    <source>
        <dbReference type="ARBA" id="ARBA00022597"/>
    </source>
</evidence>
<keyword evidence="5" id="KW-0808">Transferase</keyword>
<evidence type="ECO:0000256" key="3">
    <source>
        <dbReference type="ARBA" id="ARBA00022553"/>
    </source>
</evidence>
<evidence type="ECO:0000259" key="7">
    <source>
        <dbReference type="PROSITE" id="PS51099"/>
    </source>
</evidence>
<dbReference type="Proteomes" id="UP000184447">
    <property type="component" value="Unassembled WGS sequence"/>
</dbReference>
<proteinExistence type="predicted"/>
<dbReference type="GO" id="GO:0090563">
    <property type="term" value="F:protein-phosphocysteine-sugar phosphotransferase activity"/>
    <property type="evidence" value="ECO:0007669"/>
    <property type="project" value="TreeGrafter"/>
</dbReference>
<dbReference type="InterPro" id="IPR050893">
    <property type="entry name" value="Sugar_PTS"/>
</dbReference>
<feature type="domain" description="PTS EIIB type-2" evidence="7">
    <location>
        <begin position="45"/>
        <end position="133"/>
    </location>
</feature>
<dbReference type="STRING" id="1121316.SAMN02745207_04262"/>
<comment type="function">
    <text evidence="1">The phosphoenolpyruvate-dependent sugar phosphotransferase system (sugar PTS), a major carbohydrate active transport system, catalyzes the phosphorylation of incoming sugar substrates concomitantly with their translocation across the cell membrane. The enzyme II CmtAB PTS system is involved in D-mannitol transport.</text>
</comment>
<keyword evidence="3" id="KW-0597">Phosphoprotein</keyword>
<dbReference type="InterPro" id="IPR029503">
    <property type="entry name" value="PTS_EIIB_mannitol"/>
</dbReference>
<keyword evidence="4" id="KW-0762">Sugar transport</keyword>
<keyword evidence="6" id="KW-0598">Phosphotransferase system</keyword>
<sequence>VSFLVAGFFIKRGKGNDEELEEAKAKMVDLKGKESSVVKIAKNVKLIVVACDAGMGSSAMGASTLRKKVQNAGLDIKVINTAIEQIPAEADIVITQESLSSRAKNAAPNAEHISIGNFMGTPVYDEIVQKLKK</sequence>
<name>A0A1M5Y7R6_9CLOT</name>
<dbReference type="GO" id="GO:0022872">
    <property type="term" value="F:protein-N(PI)-phosphohistidine-mannitol phosphotransferase system transmembrane transporter activity"/>
    <property type="evidence" value="ECO:0007669"/>
    <property type="project" value="InterPro"/>
</dbReference>
<dbReference type="Pfam" id="PF02302">
    <property type="entry name" value="PTS_IIB"/>
    <property type="match status" value="1"/>
</dbReference>
<dbReference type="AlphaFoldDB" id="A0A1M5Y7R6"/>
<evidence type="ECO:0000313" key="9">
    <source>
        <dbReference type="Proteomes" id="UP000184447"/>
    </source>
</evidence>
<dbReference type="InterPro" id="IPR036095">
    <property type="entry name" value="PTS_EIIB-like_sf"/>
</dbReference>
<dbReference type="InterPro" id="IPR013011">
    <property type="entry name" value="PTS_EIIB_2"/>
</dbReference>
<dbReference type="PROSITE" id="PS51099">
    <property type="entry name" value="PTS_EIIB_TYPE_2"/>
    <property type="match status" value="1"/>
</dbReference>
<evidence type="ECO:0000313" key="8">
    <source>
        <dbReference type="EMBL" id="SHI08016.1"/>
    </source>
</evidence>
<evidence type="ECO:0000256" key="2">
    <source>
        <dbReference type="ARBA" id="ARBA00022448"/>
    </source>
</evidence>
<dbReference type="PANTHER" id="PTHR30181:SF2">
    <property type="entry name" value="PTS SYSTEM MANNITOL-SPECIFIC EIICBA COMPONENT"/>
    <property type="match status" value="1"/>
</dbReference>
<keyword evidence="2" id="KW-0813">Transport</keyword>
<dbReference type="GO" id="GO:0005886">
    <property type="term" value="C:plasma membrane"/>
    <property type="evidence" value="ECO:0007669"/>
    <property type="project" value="TreeGrafter"/>
</dbReference>
<feature type="non-terminal residue" evidence="8">
    <location>
        <position position="1"/>
    </location>
</feature>
<dbReference type="EMBL" id="FQXM01000065">
    <property type="protein sequence ID" value="SHI08016.1"/>
    <property type="molecule type" value="Genomic_DNA"/>
</dbReference>
<evidence type="ECO:0000256" key="5">
    <source>
        <dbReference type="ARBA" id="ARBA00022679"/>
    </source>
</evidence>
<evidence type="ECO:0000256" key="1">
    <source>
        <dbReference type="ARBA" id="ARBA00002434"/>
    </source>
</evidence>
<keyword evidence="9" id="KW-1185">Reference proteome</keyword>
<dbReference type="CDD" id="cd05567">
    <property type="entry name" value="PTS_IIB_mannitol"/>
    <property type="match status" value="1"/>
</dbReference>
<dbReference type="SUPFAM" id="SSF52794">
    <property type="entry name" value="PTS system IIB component-like"/>
    <property type="match status" value="1"/>
</dbReference>
<gene>
    <name evidence="8" type="ORF">SAMN02745207_04262</name>
</gene>
<dbReference type="PANTHER" id="PTHR30181">
    <property type="entry name" value="MANNITOL PERMEASE IIC COMPONENT"/>
    <property type="match status" value="1"/>
</dbReference>